<dbReference type="InterPro" id="IPR001387">
    <property type="entry name" value="Cro/C1-type_HTH"/>
</dbReference>
<evidence type="ECO:0000313" key="3">
    <source>
        <dbReference type="Proteomes" id="UP001262032"/>
    </source>
</evidence>
<name>A0AAW8N995_PSEOX</name>
<dbReference type="PROSITE" id="PS50943">
    <property type="entry name" value="HTH_CROC1"/>
    <property type="match status" value="1"/>
</dbReference>
<dbReference type="Proteomes" id="UP001262032">
    <property type="component" value="Unassembled WGS sequence"/>
</dbReference>
<dbReference type="Pfam" id="PF13560">
    <property type="entry name" value="HTH_31"/>
    <property type="match status" value="1"/>
</dbReference>
<dbReference type="GeneID" id="97420819"/>
<feature type="domain" description="HTH cro/C1-type" evidence="1">
    <location>
        <begin position="11"/>
        <end position="65"/>
    </location>
</feature>
<dbReference type="AlphaFoldDB" id="A0AAW8N995"/>
<reference evidence="2" key="1">
    <citation type="submission" date="2023-07" db="EMBL/GenBank/DDBJ databases">
        <title>Sorghum-associated microbial communities from plants grown in Nebraska, USA.</title>
        <authorList>
            <person name="Schachtman D."/>
        </authorList>
    </citation>
    <scope>NUCLEOTIDE SEQUENCE</scope>
    <source>
        <strain evidence="2">BE261</strain>
    </source>
</reference>
<proteinExistence type="predicted"/>
<protein>
    <submittedName>
        <fullName evidence="2">DNA-binding XRE family transcriptional regulator</fullName>
    </submittedName>
</protein>
<sequence length="67" mass="6698">MDDVQAIGASIRRARKDAGITQGTLADLVGTSSRTIHAIETGTGNPSLGTVAAAANAVGLHLRAADD</sequence>
<dbReference type="Gene3D" id="1.10.260.40">
    <property type="entry name" value="lambda repressor-like DNA-binding domains"/>
    <property type="match status" value="1"/>
</dbReference>
<dbReference type="SMART" id="SM00530">
    <property type="entry name" value="HTH_XRE"/>
    <property type="match status" value="1"/>
</dbReference>
<evidence type="ECO:0000259" key="1">
    <source>
        <dbReference type="PROSITE" id="PS50943"/>
    </source>
</evidence>
<dbReference type="CDD" id="cd00093">
    <property type="entry name" value="HTH_XRE"/>
    <property type="match status" value="1"/>
</dbReference>
<gene>
    <name evidence="2" type="ORF">J2X12_000559</name>
</gene>
<dbReference type="RefSeq" id="WP_174180184.1">
    <property type="nucleotide sequence ID" value="NZ_JABTYH010000027.1"/>
</dbReference>
<dbReference type="GO" id="GO:0003677">
    <property type="term" value="F:DNA binding"/>
    <property type="evidence" value="ECO:0007669"/>
    <property type="project" value="UniProtKB-KW"/>
</dbReference>
<keyword evidence="2" id="KW-0238">DNA-binding</keyword>
<dbReference type="InterPro" id="IPR010982">
    <property type="entry name" value="Lambda_DNA-bd_dom_sf"/>
</dbReference>
<comment type="caution">
    <text evidence="2">The sequence shown here is derived from an EMBL/GenBank/DDBJ whole genome shotgun (WGS) entry which is preliminary data.</text>
</comment>
<dbReference type="SUPFAM" id="SSF47413">
    <property type="entry name" value="lambda repressor-like DNA-binding domains"/>
    <property type="match status" value="1"/>
</dbReference>
<dbReference type="EMBL" id="JAVDWN010000001">
    <property type="protein sequence ID" value="MDR7162558.1"/>
    <property type="molecule type" value="Genomic_DNA"/>
</dbReference>
<organism evidence="2 3">
    <name type="scientific">Pseudarthrobacter oxydans</name>
    <name type="common">Arthrobacter oxydans</name>
    <dbReference type="NCBI Taxonomy" id="1671"/>
    <lineage>
        <taxon>Bacteria</taxon>
        <taxon>Bacillati</taxon>
        <taxon>Actinomycetota</taxon>
        <taxon>Actinomycetes</taxon>
        <taxon>Micrococcales</taxon>
        <taxon>Micrococcaceae</taxon>
        <taxon>Pseudarthrobacter</taxon>
    </lineage>
</organism>
<accession>A0AAW8N995</accession>
<evidence type="ECO:0000313" key="2">
    <source>
        <dbReference type="EMBL" id="MDR7162558.1"/>
    </source>
</evidence>